<gene>
    <name evidence="9" type="primary">THY1</name>
    <name evidence="9" type="ORF">L345_11688</name>
</gene>
<evidence type="ECO:0000256" key="2">
    <source>
        <dbReference type="ARBA" id="ARBA00022475"/>
    </source>
</evidence>
<dbReference type="GO" id="GO:0007155">
    <property type="term" value="P:cell adhesion"/>
    <property type="evidence" value="ECO:0007669"/>
    <property type="project" value="InterPro"/>
</dbReference>
<keyword evidence="3" id="KW-0732">Signal</keyword>
<evidence type="ECO:0000313" key="9">
    <source>
        <dbReference type="EMBL" id="ETE62560.1"/>
    </source>
</evidence>
<dbReference type="InterPro" id="IPR013783">
    <property type="entry name" value="Ig-like_fold"/>
</dbReference>
<name>V8NKH2_OPHHA</name>
<dbReference type="InterPro" id="IPR033292">
    <property type="entry name" value="THY1"/>
</dbReference>
<dbReference type="Gene3D" id="2.60.40.10">
    <property type="entry name" value="Immunoglobulins"/>
    <property type="match status" value="1"/>
</dbReference>
<dbReference type="InterPro" id="IPR036179">
    <property type="entry name" value="Ig-like_dom_sf"/>
</dbReference>
<dbReference type="EMBL" id="AZIM01003181">
    <property type="protein sequence ID" value="ETE62560.1"/>
    <property type="molecule type" value="Genomic_DNA"/>
</dbReference>
<dbReference type="GO" id="GO:0005096">
    <property type="term" value="F:GTPase activator activity"/>
    <property type="evidence" value="ECO:0007669"/>
    <property type="project" value="TreeGrafter"/>
</dbReference>
<dbReference type="OrthoDB" id="8396829at2759"/>
<dbReference type="GO" id="GO:0043209">
    <property type="term" value="C:myelin sheath"/>
    <property type="evidence" value="ECO:0007669"/>
    <property type="project" value="TreeGrafter"/>
</dbReference>
<evidence type="ECO:0000256" key="8">
    <source>
        <dbReference type="ARBA" id="ARBA00023319"/>
    </source>
</evidence>
<evidence type="ECO:0000256" key="4">
    <source>
        <dbReference type="ARBA" id="ARBA00023136"/>
    </source>
</evidence>
<organism evidence="9 10">
    <name type="scientific">Ophiophagus hannah</name>
    <name type="common">King cobra</name>
    <name type="synonym">Naja hannah</name>
    <dbReference type="NCBI Taxonomy" id="8665"/>
    <lineage>
        <taxon>Eukaryota</taxon>
        <taxon>Metazoa</taxon>
        <taxon>Chordata</taxon>
        <taxon>Craniata</taxon>
        <taxon>Vertebrata</taxon>
        <taxon>Euteleostomi</taxon>
        <taxon>Lepidosauria</taxon>
        <taxon>Squamata</taxon>
        <taxon>Bifurcata</taxon>
        <taxon>Unidentata</taxon>
        <taxon>Episquamata</taxon>
        <taxon>Toxicofera</taxon>
        <taxon>Serpentes</taxon>
        <taxon>Colubroidea</taxon>
        <taxon>Elapidae</taxon>
        <taxon>Elapinae</taxon>
        <taxon>Ophiophagus</taxon>
    </lineage>
</organism>
<protein>
    <submittedName>
        <fullName evidence="9">Thy-1 membrane glycoprotein</fullName>
    </submittedName>
</protein>
<dbReference type="GO" id="GO:0005178">
    <property type="term" value="F:integrin binding"/>
    <property type="evidence" value="ECO:0007669"/>
    <property type="project" value="InterPro"/>
</dbReference>
<dbReference type="SUPFAM" id="SSF48726">
    <property type="entry name" value="Immunoglobulin"/>
    <property type="match status" value="1"/>
</dbReference>
<accession>V8NKH2</accession>
<comment type="caution">
    <text evidence="9">The sequence shown here is derived from an EMBL/GenBank/DDBJ whole genome shotgun (WGS) entry which is preliminary data.</text>
</comment>
<evidence type="ECO:0000256" key="1">
    <source>
        <dbReference type="ARBA" id="ARBA00004236"/>
    </source>
</evidence>
<keyword evidence="8" id="KW-0393">Immunoglobulin domain</keyword>
<dbReference type="AlphaFoldDB" id="V8NKH2"/>
<evidence type="ECO:0000313" key="10">
    <source>
        <dbReference type="Proteomes" id="UP000018936"/>
    </source>
</evidence>
<dbReference type="PANTHER" id="PTHR19226:SF2">
    <property type="entry name" value="THY-1 MEMBRANE GLYCOPROTEIN"/>
    <property type="match status" value="1"/>
</dbReference>
<dbReference type="GO" id="GO:0030334">
    <property type="term" value="P:regulation of cell migration"/>
    <property type="evidence" value="ECO:0007669"/>
    <property type="project" value="InterPro"/>
</dbReference>
<dbReference type="GO" id="GO:0030425">
    <property type="term" value="C:dendrite"/>
    <property type="evidence" value="ECO:0007669"/>
    <property type="project" value="TreeGrafter"/>
</dbReference>
<proteinExistence type="predicted"/>
<evidence type="ECO:0000256" key="7">
    <source>
        <dbReference type="ARBA" id="ARBA00023288"/>
    </source>
</evidence>
<evidence type="ECO:0000256" key="5">
    <source>
        <dbReference type="ARBA" id="ARBA00023157"/>
    </source>
</evidence>
<keyword evidence="10" id="KW-1185">Reference proteome</keyword>
<evidence type="ECO:0000256" key="3">
    <source>
        <dbReference type="ARBA" id="ARBA00022729"/>
    </source>
</evidence>
<keyword evidence="4" id="KW-0472">Membrane</keyword>
<dbReference type="GO" id="GO:0051894">
    <property type="term" value="P:positive regulation of focal adhesion assembly"/>
    <property type="evidence" value="ECO:0007669"/>
    <property type="project" value="TreeGrafter"/>
</dbReference>
<keyword evidence="6" id="KW-0325">Glycoprotein</keyword>
<dbReference type="PANTHER" id="PTHR19226">
    <property type="entry name" value="THY-1 MEMBRANE GLYCOPROTEIN"/>
    <property type="match status" value="1"/>
</dbReference>
<keyword evidence="2" id="KW-1003">Cell membrane</keyword>
<dbReference type="Proteomes" id="UP000018936">
    <property type="component" value="Unassembled WGS sequence"/>
</dbReference>
<keyword evidence="5" id="KW-1015">Disulfide bond</keyword>
<evidence type="ECO:0000256" key="6">
    <source>
        <dbReference type="ARBA" id="ARBA00023180"/>
    </source>
</evidence>
<dbReference type="GO" id="GO:0009897">
    <property type="term" value="C:external side of plasma membrane"/>
    <property type="evidence" value="ECO:0007669"/>
    <property type="project" value="TreeGrafter"/>
</dbReference>
<dbReference type="GO" id="GO:0045121">
    <property type="term" value="C:membrane raft"/>
    <property type="evidence" value="ECO:0007669"/>
    <property type="project" value="TreeGrafter"/>
</dbReference>
<comment type="subcellular location">
    <subcellularLocation>
        <location evidence="1">Cell membrane</location>
    </subcellularLocation>
</comment>
<sequence length="256" mass="28369">MTQLGNSFIDDAITWLGHETSARKQPSSGSNMDRIKTSQVPSNSSVTLLFPSLVLQVSHGQRIKRLTACLTDQTLRIDCAYERKTNNPLSYEFLLSKGPNDRTVLASNLNVVSAPYKPRTNVNVSNNLVCLYFSGFSTSDEGVYTCNLKITNDYDIKDMQSKNISVIKGESRGQAGKIRAGIGSILLEDRRWVEVTGKLSQMVEETSGRKSSWTPGQVTQEEMSSSWLGDLDAEFVDQKAPRNGVSSRYMSQLLPN</sequence>
<keyword evidence="7" id="KW-0449">Lipoprotein</keyword>
<dbReference type="GO" id="GO:0005925">
    <property type="term" value="C:focal adhesion"/>
    <property type="evidence" value="ECO:0007669"/>
    <property type="project" value="TreeGrafter"/>
</dbReference>
<reference evidence="9 10" key="1">
    <citation type="journal article" date="2013" name="Proc. Natl. Acad. Sci. U.S.A.">
        <title>The king cobra genome reveals dynamic gene evolution and adaptation in the snake venom system.</title>
        <authorList>
            <person name="Vonk F.J."/>
            <person name="Casewell N.R."/>
            <person name="Henkel C.V."/>
            <person name="Heimberg A.M."/>
            <person name="Jansen H.J."/>
            <person name="McCleary R.J."/>
            <person name="Kerkkamp H.M."/>
            <person name="Vos R.A."/>
            <person name="Guerreiro I."/>
            <person name="Calvete J.J."/>
            <person name="Wuster W."/>
            <person name="Woods A.E."/>
            <person name="Logan J.M."/>
            <person name="Harrison R.A."/>
            <person name="Castoe T.A."/>
            <person name="de Koning A.P."/>
            <person name="Pollock D.D."/>
            <person name="Yandell M."/>
            <person name="Calderon D."/>
            <person name="Renjifo C."/>
            <person name="Currier R.B."/>
            <person name="Salgado D."/>
            <person name="Pla D."/>
            <person name="Sanz L."/>
            <person name="Hyder A.S."/>
            <person name="Ribeiro J.M."/>
            <person name="Arntzen J.W."/>
            <person name="van den Thillart G.E."/>
            <person name="Boetzer M."/>
            <person name="Pirovano W."/>
            <person name="Dirks R.P."/>
            <person name="Spaink H.P."/>
            <person name="Duboule D."/>
            <person name="McGlinn E."/>
            <person name="Kini R.M."/>
            <person name="Richardson M.K."/>
        </authorList>
    </citation>
    <scope>NUCLEOTIDE SEQUENCE</scope>
    <source>
        <tissue evidence="9">Blood</tissue>
    </source>
</reference>
<feature type="non-terminal residue" evidence="9">
    <location>
        <position position="1"/>
    </location>
</feature>
<dbReference type="GO" id="GO:0007229">
    <property type="term" value="P:integrin-mediated signaling pathway"/>
    <property type="evidence" value="ECO:0007669"/>
    <property type="project" value="TreeGrafter"/>
</dbReference>